<protein>
    <submittedName>
        <fullName evidence="8">SMR family transporter</fullName>
    </submittedName>
</protein>
<comment type="similarity">
    <text evidence="6">Belongs to the drug/metabolite transporter (DMT) superfamily. Small multidrug resistance (SMR) (TC 2.A.7.1) family.</text>
</comment>
<dbReference type="Proteomes" id="UP001301653">
    <property type="component" value="Unassembled WGS sequence"/>
</dbReference>
<dbReference type="InterPro" id="IPR045324">
    <property type="entry name" value="Small_multidrug_res"/>
</dbReference>
<comment type="caution">
    <text evidence="8">The sequence shown here is derived from an EMBL/GenBank/DDBJ whole genome shotgun (WGS) entry which is preliminary data.</text>
</comment>
<proteinExistence type="inferred from homology"/>
<name>A0ABU5V7G8_9GAMM</name>
<keyword evidence="2" id="KW-1003">Cell membrane</keyword>
<dbReference type="Pfam" id="PF00893">
    <property type="entry name" value="Multi_Drug_Res"/>
    <property type="match status" value="1"/>
</dbReference>
<dbReference type="RefSeq" id="WP_323439348.1">
    <property type="nucleotide sequence ID" value="NZ_JAYFUH010000249.1"/>
</dbReference>
<feature type="transmembrane region" description="Helical" evidence="7">
    <location>
        <begin position="58"/>
        <end position="78"/>
    </location>
</feature>
<keyword evidence="5 7" id="KW-0472">Membrane</keyword>
<dbReference type="PANTHER" id="PTHR30561">
    <property type="entry name" value="SMR FAMILY PROTON-DEPENDENT DRUG EFFLUX TRANSPORTER SUGE"/>
    <property type="match status" value="1"/>
</dbReference>
<gene>
    <name evidence="8" type="ORF">VA603_15215</name>
</gene>
<evidence type="ECO:0000256" key="3">
    <source>
        <dbReference type="ARBA" id="ARBA00022692"/>
    </source>
</evidence>
<dbReference type="SUPFAM" id="SSF103481">
    <property type="entry name" value="Multidrug resistance efflux transporter EmrE"/>
    <property type="match status" value="1"/>
</dbReference>
<dbReference type="Gene3D" id="1.10.3730.20">
    <property type="match status" value="1"/>
</dbReference>
<evidence type="ECO:0000256" key="1">
    <source>
        <dbReference type="ARBA" id="ARBA00004651"/>
    </source>
</evidence>
<keyword evidence="4 7" id="KW-1133">Transmembrane helix</keyword>
<feature type="transmembrane region" description="Helical" evidence="7">
    <location>
        <begin position="29"/>
        <end position="46"/>
    </location>
</feature>
<evidence type="ECO:0000256" key="4">
    <source>
        <dbReference type="ARBA" id="ARBA00022989"/>
    </source>
</evidence>
<keyword evidence="3 6" id="KW-0812">Transmembrane</keyword>
<evidence type="ECO:0000256" key="5">
    <source>
        <dbReference type="ARBA" id="ARBA00023136"/>
    </source>
</evidence>
<evidence type="ECO:0000256" key="7">
    <source>
        <dbReference type="SAM" id="Phobius"/>
    </source>
</evidence>
<evidence type="ECO:0000256" key="2">
    <source>
        <dbReference type="ARBA" id="ARBA00022475"/>
    </source>
</evidence>
<feature type="transmembrane region" description="Helical" evidence="7">
    <location>
        <begin position="5"/>
        <end position="23"/>
    </location>
</feature>
<reference evidence="8 9" key="1">
    <citation type="submission" date="2023-12" db="EMBL/GenBank/DDBJ databases">
        <title>Stenotrophomonas guangdongensis sp. nov., isolated from wilted pepper plants (Capsicum annuum).</title>
        <authorList>
            <person name="Qiu M."/>
            <person name="Li Y."/>
            <person name="Liu Q."/>
            <person name="Zhang X."/>
            <person name="Huang Y."/>
            <person name="Guo R."/>
            <person name="Hu M."/>
            <person name="Zhou J."/>
            <person name="Zhou X."/>
        </authorList>
    </citation>
    <scope>NUCLEOTIDE SEQUENCE [LARGE SCALE GENOMIC DNA]</scope>
    <source>
        <strain evidence="8 9">MH1</strain>
    </source>
</reference>
<accession>A0ABU5V7G8</accession>
<dbReference type="InterPro" id="IPR000390">
    <property type="entry name" value="Small_drug/metabolite_transptr"/>
</dbReference>
<organism evidence="8 9">
    <name type="scientific">Stenotrophomonas capsici</name>
    <dbReference type="NCBI Taxonomy" id="3110230"/>
    <lineage>
        <taxon>Bacteria</taxon>
        <taxon>Pseudomonadati</taxon>
        <taxon>Pseudomonadota</taxon>
        <taxon>Gammaproteobacteria</taxon>
        <taxon>Lysobacterales</taxon>
        <taxon>Lysobacteraceae</taxon>
        <taxon>Stenotrophomonas</taxon>
    </lineage>
</organism>
<evidence type="ECO:0000313" key="8">
    <source>
        <dbReference type="EMBL" id="MEA5668897.1"/>
    </source>
</evidence>
<evidence type="ECO:0000256" key="6">
    <source>
        <dbReference type="RuleBase" id="RU003942"/>
    </source>
</evidence>
<comment type="subcellular location">
    <subcellularLocation>
        <location evidence="1 6">Cell membrane</location>
        <topology evidence="1 6">Multi-pass membrane protein</topology>
    </subcellularLocation>
</comment>
<keyword evidence="9" id="KW-1185">Reference proteome</keyword>
<dbReference type="InterPro" id="IPR037185">
    <property type="entry name" value="EmrE-like"/>
</dbReference>
<sequence length="118" mass="12447">MAGKGWLFVALTCVFELVWVYGFNVASAWWHWIPIIAVILVDFQWLARACETLPTGTVYAVFAAVGTVGAALMDIFLFGGSFSVAKGAFMALLVAGVIALKLADGKEADTAGVTGKEG</sequence>
<dbReference type="PANTHER" id="PTHR30561:SF7">
    <property type="entry name" value="GUANIDINIUM EFFLUX SYSTEM SUBUNIT GDNC-RELATED"/>
    <property type="match status" value="1"/>
</dbReference>
<dbReference type="EMBL" id="JAYFUH010000249">
    <property type="protein sequence ID" value="MEA5668897.1"/>
    <property type="molecule type" value="Genomic_DNA"/>
</dbReference>
<evidence type="ECO:0000313" key="9">
    <source>
        <dbReference type="Proteomes" id="UP001301653"/>
    </source>
</evidence>